<accession>A0A1G8E443</accession>
<sequence length="315" mass="37491">MAHLIKLEDCTSRYEHDIQRYASQFTRLKRERWQQMKRDWKTAKEGGAVSGTEQNWLDEAETNFSMTVVWKRLKELFKRQNGNESQLWNTEGIESVYYKHKTFEEIKDMFYDDLFRAQLRWASSSFTHESFFRPQYKYDRTLRCLLRTLPDNYMVLYYPVFMAGKAPIEADVIVISPTEVYVITLLHGQSTSVFETTSSRFWYEYVHGERKKRISPMLALSRMNSIAHNILQGQDTLGRINEVVIAPLAMIDHKAQGTRVKMVDTRNITQWFDTMKKHPSPIKRIQLITAKRFLDYTRTTAFDRLNMEDEEEYRP</sequence>
<dbReference type="OrthoDB" id="2433183at2"/>
<proteinExistence type="predicted"/>
<reference evidence="1 2" key="1">
    <citation type="submission" date="2016-10" db="EMBL/GenBank/DDBJ databases">
        <authorList>
            <person name="de Groot N.N."/>
        </authorList>
    </citation>
    <scope>NUCLEOTIDE SEQUENCE [LARGE SCALE GENOMIC DNA]</scope>
    <source>
        <strain evidence="1 2">DSM 21632</strain>
    </source>
</reference>
<gene>
    <name evidence="1" type="ORF">SAMN05192534_108135</name>
</gene>
<name>A0A1G8E443_9BACI</name>
<dbReference type="EMBL" id="FNDK01000008">
    <property type="protein sequence ID" value="SDH64708.1"/>
    <property type="molecule type" value="Genomic_DNA"/>
</dbReference>
<dbReference type="RefSeq" id="WP_091273025.1">
    <property type="nucleotide sequence ID" value="NZ_FNDK01000008.1"/>
</dbReference>
<organism evidence="1 2">
    <name type="scientific">Alteribacillus persepolensis</name>
    <dbReference type="NCBI Taxonomy" id="568899"/>
    <lineage>
        <taxon>Bacteria</taxon>
        <taxon>Bacillati</taxon>
        <taxon>Bacillota</taxon>
        <taxon>Bacilli</taxon>
        <taxon>Bacillales</taxon>
        <taxon>Bacillaceae</taxon>
        <taxon>Alteribacillus</taxon>
    </lineage>
</organism>
<evidence type="ECO:0000313" key="1">
    <source>
        <dbReference type="EMBL" id="SDH64708.1"/>
    </source>
</evidence>
<protein>
    <recommendedName>
        <fullName evidence="3">Nuclease-related domain-containing protein</fullName>
    </recommendedName>
</protein>
<dbReference type="STRING" id="568899.SAMN05192534_108135"/>
<evidence type="ECO:0008006" key="3">
    <source>
        <dbReference type="Google" id="ProtNLM"/>
    </source>
</evidence>
<evidence type="ECO:0000313" key="2">
    <source>
        <dbReference type="Proteomes" id="UP000199163"/>
    </source>
</evidence>
<dbReference type="AlphaFoldDB" id="A0A1G8E443"/>
<dbReference type="Proteomes" id="UP000199163">
    <property type="component" value="Unassembled WGS sequence"/>
</dbReference>
<keyword evidence="2" id="KW-1185">Reference proteome</keyword>